<accession>A0AAN6JX65</accession>
<evidence type="ECO:0000256" key="1">
    <source>
        <dbReference type="ARBA" id="ARBA00023002"/>
    </source>
</evidence>
<sequence>MSVNGKPKVVCTRASLPSSILQDAHKAGLIDLIEWDDHSSGTGAPREWLLQSARGAHALVVFLTDKVDAELLEHAGPQLACVSTMSVGLDHVDVGLLQSKKIKIGYTPQVLNEAVAELSLNLALMSTRNVPRAQKVVASGQWGQNPWTPLAFCGPSLRGKTIGFYGFGAIAQAIVLLLPAFHPRTILYTTSRPCPFDPSLQDPRFKTLKEGGWKETAELRGSLKKEAPIEVRNVPDLLEMASHVDVLFVIASLNSSTKHAINATVFAKMKPTAHLINTSRGPLVDTEALVEALRTNQIAGAGLDVLEGEPNITPSHPLLGADIRERVGLLPHIGSATNEARSDMAKYAAQNALGGIAHLLPEENGRRWEMPAEYL</sequence>
<dbReference type="InterPro" id="IPR006140">
    <property type="entry name" value="D-isomer_DH_NAD-bd"/>
</dbReference>
<evidence type="ECO:0000259" key="3">
    <source>
        <dbReference type="Pfam" id="PF00389"/>
    </source>
</evidence>
<dbReference type="PANTHER" id="PTHR10996">
    <property type="entry name" value="2-HYDROXYACID DEHYDROGENASE-RELATED"/>
    <property type="match status" value="1"/>
</dbReference>
<dbReference type="GO" id="GO:0051287">
    <property type="term" value="F:NAD binding"/>
    <property type="evidence" value="ECO:0007669"/>
    <property type="project" value="InterPro"/>
</dbReference>
<reference evidence="5" key="1">
    <citation type="journal article" date="2023" name="PhytoFront">
        <title>Draft Genome Resources of Seven Strains of Tilletia horrida, Causal Agent of Kernel Smut of Rice.</title>
        <authorList>
            <person name="Khanal S."/>
            <person name="Antony Babu S."/>
            <person name="Zhou X.G."/>
        </authorList>
    </citation>
    <scope>NUCLEOTIDE SEQUENCE</scope>
    <source>
        <strain evidence="5">TX6</strain>
    </source>
</reference>
<dbReference type="AlphaFoldDB" id="A0AAN6JX65"/>
<dbReference type="InterPro" id="IPR050223">
    <property type="entry name" value="D-isomer_2-hydroxyacid_DH"/>
</dbReference>
<dbReference type="SUPFAM" id="SSF52283">
    <property type="entry name" value="Formate/glycerate dehydrogenase catalytic domain-like"/>
    <property type="match status" value="1"/>
</dbReference>
<evidence type="ECO:0000256" key="2">
    <source>
        <dbReference type="RuleBase" id="RU003719"/>
    </source>
</evidence>
<dbReference type="InterPro" id="IPR006139">
    <property type="entry name" value="D-isomer_2_OHA_DH_cat_dom"/>
</dbReference>
<feature type="domain" description="D-isomer specific 2-hydroxyacid dehydrogenase NAD-binding" evidence="4">
    <location>
        <begin position="227"/>
        <end position="334"/>
    </location>
</feature>
<organism evidence="5 6">
    <name type="scientific">Tilletia horrida</name>
    <dbReference type="NCBI Taxonomy" id="155126"/>
    <lineage>
        <taxon>Eukaryota</taxon>
        <taxon>Fungi</taxon>
        <taxon>Dikarya</taxon>
        <taxon>Basidiomycota</taxon>
        <taxon>Ustilaginomycotina</taxon>
        <taxon>Exobasidiomycetes</taxon>
        <taxon>Tilletiales</taxon>
        <taxon>Tilletiaceae</taxon>
        <taxon>Tilletia</taxon>
    </lineage>
</organism>
<comment type="similarity">
    <text evidence="2">Belongs to the D-isomer specific 2-hydroxyacid dehydrogenase family.</text>
</comment>
<dbReference type="GO" id="GO:0005829">
    <property type="term" value="C:cytosol"/>
    <property type="evidence" value="ECO:0007669"/>
    <property type="project" value="TreeGrafter"/>
</dbReference>
<feature type="domain" description="D-isomer specific 2-hydroxyacid dehydrogenase NAD-binding" evidence="4">
    <location>
        <begin position="121"/>
        <end position="193"/>
    </location>
</feature>
<name>A0AAN6JX65_9BASI</name>
<dbReference type="InterPro" id="IPR036291">
    <property type="entry name" value="NAD(P)-bd_dom_sf"/>
</dbReference>
<dbReference type="Pfam" id="PF02826">
    <property type="entry name" value="2-Hacid_dh_C"/>
    <property type="match status" value="2"/>
</dbReference>
<gene>
    <name evidence="5" type="ORF">OC846_004233</name>
</gene>
<dbReference type="Proteomes" id="UP001176517">
    <property type="component" value="Unassembled WGS sequence"/>
</dbReference>
<dbReference type="Pfam" id="PF00389">
    <property type="entry name" value="2-Hacid_dh"/>
    <property type="match status" value="1"/>
</dbReference>
<feature type="domain" description="D-isomer specific 2-hydroxyacid dehydrogenase catalytic" evidence="3">
    <location>
        <begin position="43"/>
        <end position="354"/>
    </location>
</feature>
<dbReference type="EMBL" id="JAPDMZ010000121">
    <property type="protein sequence ID" value="KAK0549076.1"/>
    <property type="molecule type" value="Genomic_DNA"/>
</dbReference>
<keyword evidence="6" id="KW-1185">Reference proteome</keyword>
<protein>
    <recommendedName>
        <fullName evidence="7">Glyoxylate reductase</fullName>
    </recommendedName>
</protein>
<dbReference type="Gene3D" id="3.40.50.720">
    <property type="entry name" value="NAD(P)-binding Rossmann-like Domain"/>
    <property type="match status" value="2"/>
</dbReference>
<evidence type="ECO:0008006" key="7">
    <source>
        <dbReference type="Google" id="ProtNLM"/>
    </source>
</evidence>
<dbReference type="GO" id="GO:0016618">
    <property type="term" value="F:hydroxypyruvate reductase [NAD(P)H] activity"/>
    <property type="evidence" value="ECO:0007669"/>
    <property type="project" value="TreeGrafter"/>
</dbReference>
<dbReference type="SUPFAM" id="SSF51735">
    <property type="entry name" value="NAD(P)-binding Rossmann-fold domains"/>
    <property type="match status" value="1"/>
</dbReference>
<evidence type="ECO:0000259" key="4">
    <source>
        <dbReference type="Pfam" id="PF02826"/>
    </source>
</evidence>
<proteinExistence type="inferred from homology"/>
<evidence type="ECO:0000313" key="5">
    <source>
        <dbReference type="EMBL" id="KAK0549076.1"/>
    </source>
</evidence>
<dbReference type="PANTHER" id="PTHR10996:SF277">
    <property type="entry name" value="GLYOXYLATE REDUCTASE_HYDROXYPYRUVATE REDUCTASE"/>
    <property type="match status" value="1"/>
</dbReference>
<keyword evidence="1 2" id="KW-0560">Oxidoreductase</keyword>
<comment type="caution">
    <text evidence="5">The sequence shown here is derived from an EMBL/GenBank/DDBJ whole genome shotgun (WGS) entry which is preliminary data.</text>
</comment>
<dbReference type="GO" id="GO:0030267">
    <property type="term" value="F:glyoxylate reductase (NADPH) activity"/>
    <property type="evidence" value="ECO:0007669"/>
    <property type="project" value="TreeGrafter"/>
</dbReference>
<evidence type="ECO:0000313" key="6">
    <source>
        <dbReference type="Proteomes" id="UP001176517"/>
    </source>
</evidence>